<dbReference type="PANTHER" id="PTHR38663">
    <property type="match status" value="1"/>
</dbReference>
<keyword evidence="3" id="KW-1185">Reference proteome</keyword>
<sequence>MADVSFAIVGSGIHGVFSALSLIASGEYVREDLAIIDPHPNLLHQWTQAAAATGMHFLRSSSSHSIAPNFHSLRSFARDYWHTQICITEDEYAHIPGAEAEARAAFLMPYNRPSVSLFNAHAKALIDRHSLERSHIRGTLVRLHPASPASPPPWTLLVHDAQGQPRHITADQVILATGISSHPVLPPWHDRLTAQSFHVLAPPRQGIPSRKNRHVTVLGGGLSAGQAAIDALEEGASSVCLMSPHPLEVQRFDFNPCYVGPKCADSFSQATENSTRVTEARRSRYPGTMTREIAKRLEVLAEEKGITLETESIHNAEGSTLYGARKNYPVDLLLYATGYQSGSGGDIINTLAVDLQAPISPGGYPQLSPNLEWQPRLFVIGAAALGRVGPGAPNLIGAHLAARRILPALGIPFAWRTGGRRAFDEN</sequence>
<dbReference type="eggNOG" id="COG2072">
    <property type="taxonomic scope" value="Bacteria"/>
</dbReference>
<reference evidence="2 3" key="1">
    <citation type="submission" date="2014-05" db="EMBL/GenBank/DDBJ databases">
        <title>De novo Genome Sequence of Spirocheata sp.</title>
        <authorList>
            <person name="Shivani Y."/>
            <person name="Subhash Y."/>
            <person name="Tushar L."/>
            <person name="Sasikala C."/>
            <person name="Ramana C.V."/>
        </authorList>
    </citation>
    <scope>NUCLEOTIDE SEQUENCE [LARGE SCALE GENOMIC DNA]</scope>
    <source>
        <strain evidence="2 3">JC230</strain>
    </source>
</reference>
<proteinExistence type="predicted"/>
<dbReference type="InterPro" id="IPR023753">
    <property type="entry name" value="FAD/NAD-binding_dom"/>
</dbReference>
<organism evidence="2 3">
    <name type="scientific">Spirochaeta lutea</name>
    <dbReference type="NCBI Taxonomy" id="1480694"/>
    <lineage>
        <taxon>Bacteria</taxon>
        <taxon>Pseudomonadati</taxon>
        <taxon>Spirochaetota</taxon>
        <taxon>Spirochaetia</taxon>
        <taxon>Spirochaetales</taxon>
        <taxon>Spirochaetaceae</taxon>
        <taxon>Spirochaeta</taxon>
    </lineage>
</organism>
<gene>
    <name evidence="2" type="ORF">DC28_11425</name>
</gene>
<dbReference type="STRING" id="1480694.DC28_11425"/>
<accession>A0A098QY49</accession>
<dbReference type="GO" id="GO:0016491">
    <property type="term" value="F:oxidoreductase activity"/>
    <property type="evidence" value="ECO:0007669"/>
    <property type="project" value="InterPro"/>
</dbReference>
<dbReference type="SUPFAM" id="SSF51905">
    <property type="entry name" value="FAD/NAD(P)-binding domain"/>
    <property type="match status" value="1"/>
</dbReference>
<dbReference type="PANTHER" id="PTHR38663:SF1">
    <property type="entry name" value="L-ORNITHINE N(5)-MONOOXYGENASE"/>
    <property type="match status" value="1"/>
</dbReference>
<feature type="domain" description="FAD/NAD(P)-binding" evidence="1">
    <location>
        <begin position="160"/>
        <end position="384"/>
    </location>
</feature>
<protein>
    <recommendedName>
        <fullName evidence="1">FAD/NAD(P)-binding domain-containing protein</fullName>
    </recommendedName>
</protein>
<dbReference type="AlphaFoldDB" id="A0A098QY49"/>
<dbReference type="InterPro" id="IPR036188">
    <property type="entry name" value="FAD/NAD-bd_sf"/>
</dbReference>
<evidence type="ECO:0000313" key="2">
    <source>
        <dbReference type="EMBL" id="KGE71402.1"/>
    </source>
</evidence>
<dbReference type="Proteomes" id="UP000029692">
    <property type="component" value="Unassembled WGS sequence"/>
</dbReference>
<dbReference type="Gene3D" id="3.50.50.60">
    <property type="entry name" value="FAD/NAD(P)-binding domain"/>
    <property type="match status" value="1"/>
</dbReference>
<evidence type="ECO:0000259" key="1">
    <source>
        <dbReference type="Pfam" id="PF07992"/>
    </source>
</evidence>
<comment type="caution">
    <text evidence="2">The sequence shown here is derived from an EMBL/GenBank/DDBJ whole genome shotgun (WGS) entry which is preliminary data.</text>
</comment>
<dbReference type="EMBL" id="JNUP01000066">
    <property type="protein sequence ID" value="KGE71402.1"/>
    <property type="molecule type" value="Genomic_DNA"/>
</dbReference>
<evidence type="ECO:0000313" key="3">
    <source>
        <dbReference type="Proteomes" id="UP000029692"/>
    </source>
</evidence>
<dbReference type="RefSeq" id="WP_037548608.1">
    <property type="nucleotide sequence ID" value="NZ_JNUP01000066.1"/>
</dbReference>
<name>A0A098QY49_9SPIO</name>
<dbReference type="Pfam" id="PF07992">
    <property type="entry name" value="Pyr_redox_2"/>
    <property type="match status" value="1"/>
</dbReference>
<dbReference type="OrthoDB" id="370110at2"/>